<dbReference type="EMBL" id="JAVHNR010000003">
    <property type="protein sequence ID" value="KAK6348419.1"/>
    <property type="molecule type" value="Genomic_DNA"/>
</dbReference>
<name>A0AAN8MW91_9PEZI</name>
<dbReference type="Pfam" id="PF00326">
    <property type="entry name" value="Peptidase_S9"/>
    <property type="match status" value="1"/>
</dbReference>
<dbReference type="InterPro" id="IPR050278">
    <property type="entry name" value="Serine_Prot_S9B/DPPIV"/>
</dbReference>
<dbReference type="GO" id="GO:0005886">
    <property type="term" value="C:plasma membrane"/>
    <property type="evidence" value="ECO:0007669"/>
    <property type="project" value="TreeGrafter"/>
</dbReference>
<evidence type="ECO:0000259" key="16">
    <source>
        <dbReference type="Pfam" id="PF00930"/>
    </source>
</evidence>
<dbReference type="GO" id="GO:0008236">
    <property type="term" value="F:serine-type peptidase activity"/>
    <property type="evidence" value="ECO:0007669"/>
    <property type="project" value="UniProtKB-KW"/>
</dbReference>
<sequence>MKVSSITLALSLFGAFAQAIEPPRKPFQPQGGGSKILTYNETVQSSTLSSRSTFVNWFAGGEDGTGLRLSDNGDIVFENFITGKTEIFVPSSRIPSRNAPYWIRPDLKKVMFAVNSSKQYRWSYFADYLILDVATGKTTPIVADQAGDIQYAEFAPTGDAIAFVRGNDLFLNVNGQVTQITTDGGPDTFNGVPDWVYEEEIFGDRKTLWWSPDGQYVAYLRFDETGVETFRVPYYMDNQKVAPAYPRELELRYPKVGTTNPTVTFHLLDTSTLQQTEIPIDAFAKDDTVIGEVAWLTDAHSKVIVRAFNRVQDKEKLVVVDVDTGKTKVVRQRDGSDGWLDNNIAIKYIGTVNRRRNPQNKKEYYVDLSDHSGWKHIYLYPVDGGNAITLTRGRWEVTAILKIDTKRQIIYFQSTKQHSTSRHVYSVSYKTDEVKALVDDSVAGFYTASFSSDAGFYLLTYRGPDVPYQELYSIDSGKPLRTVTDNLALYNKLKEYKLPKITYLELRHPEGFTLNVMQRLPANFDPSKKYPVLFVPYGGPGAQQVSQAFQSFHWNAYIASDPELEYITWTVDGRGTGYKGRKFRSAVASHLGRYEAQDQIFAARELIKMHSFVDKEKIGIWGWSYGGYLSAKVLEADSGLFNYALIIAPVSDFRFYDSMYTERYMKTYEQNPAGYNETAVRKTAGFKNIKGKFSVLHGTGDDNVHYQNAAALIDLMVGAGVGPDRMDAFAFTDSDHGISYNGAYQWLYKYLTKRLFEEKQRVNGKAEAKHQWSKKGVPVRNTLPVEKKDSPVV</sequence>
<accession>A0AAN8MW91</accession>
<dbReference type="GO" id="GO:0005576">
    <property type="term" value="C:extracellular region"/>
    <property type="evidence" value="ECO:0007669"/>
    <property type="project" value="UniProtKB-SubCell"/>
</dbReference>
<keyword evidence="9" id="KW-0378">Hydrolase</keyword>
<evidence type="ECO:0000313" key="18">
    <source>
        <dbReference type="Proteomes" id="UP001313282"/>
    </source>
</evidence>
<evidence type="ECO:0000256" key="9">
    <source>
        <dbReference type="ARBA" id="ARBA00022801"/>
    </source>
</evidence>
<evidence type="ECO:0000256" key="2">
    <source>
        <dbReference type="ARBA" id="ARBA00004613"/>
    </source>
</evidence>
<dbReference type="InterPro" id="IPR001375">
    <property type="entry name" value="Peptidase_S9_cat"/>
</dbReference>
<gene>
    <name evidence="17" type="primary">DPP4</name>
    <name evidence="17" type="ORF">TWF718_006215</name>
</gene>
<dbReference type="GO" id="GO:0008239">
    <property type="term" value="F:dipeptidyl-peptidase activity"/>
    <property type="evidence" value="ECO:0007669"/>
    <property type="project" value="UniProtKB-EC"/>
</dbReference>
<comment type="caution">
    <text evidence="17">The sequence shown here is derived from an EMBL/GenBank/DDBJ whole genome shotgun (WGS) entry which is preliminary data.</text>
</comment>
<dbReference type="SUPFAM" id="SSF53474">
    <property type="entry name" value="alpha/beta-Hydrolases"/>
    <property type="match status" value="1"/>
</dbReference>
<evidence type="ECO:0000256" key="11">
    <source>
        <dbReference type="ARBA" id="ARBA00023180"/>
    </source>
</evidence>
<evidence type="ECO:0000313" key="17">
    <source>
        <dbReference type="EMBL" id="KAK6348419.1"/>
    </source>
</evidence>
<dbReference type="SUPFAM" id="SSF82171">
    <property type="entry name" value="DPP6 N-terminal domain-like"/>
    <property type="match status" value="1"/>
</dbReference>
<evidence type="ECO:0000256" key="5">
    <source>
        <dbReference type="ARBA" id="ARBA00022438"/>
    </source>
</evidence>
<evidence type="ECO:0000256" key="10">
    <source>
        <dbReference type="ARBA" id="ARBA00022825"/>
    </source>
</evidence>
<dbReference type="Pfam" id="PF00930">
    <property type="entry name" value="DPPIV_N"/>
    <property type="match status" value="1"/>
</dbReference>
<dbReference type="EC" id="3.4.14.5" evidence="4"/>
<comment type="subcellular location">
    <subcellularLocation>
        <location evidence="2">Secreted</location>
    </subcellularLocation>
</comment>
<dbReference type="Proteomes" id="UP001313282">
    <property type="component" value="Unassembled WGS sequence"/>
</dbReference>
<evidence type="ECO:0000256" key="8">
    <source>
        <dbReference type="ARBA" id="ARBA00022729"/>
    </source>
</evidence>
<dbReference type="Gene3D" id="2.140.10.30">
    <property type="entry name" value="Dipeptidylpeptidase IV, N-terminal domain"/>
    <property type="match status" value="1"/>
</dbReference>
<evidence type="ECO:0000256" key="14">
    <source>
        <dbReference type="SAM" id="SignalP"/>
    </source>
</evidence>
<evidence type="ECO:0000256" key="4">
    <source>
        <dbReference type="ARBA" id="ARBA00012062"/>
    </source>
</evidence>
<feature type="domain" description="Dipeptidylpeptidase IV N-terminal" evidence="16">
    <location>
        <begin position="105"/>
        <end position="468"/>
    </location>
</feature>
<keyword evidence="11" id="KW-0325">Glycoprotein</keyword>
<keyword evidence="18" id="KW-1185">Reference proteome</keyword>
<dbReference type="InterPro" id="IPR029058">
    <property type="entry name" value="AB_hydrolase_fold"/>
</dbReference>
<keyword evidence="5" id="KW-0031">Aminopeptidase</keyword>
<evidence type="ECO:0000256" key="6">
    <source>
        <dbReference type="ARBA" id="ARBA00022525"/>
    </source>
</evidence>
<evidence type="ECO:0000256" key="1">
    <source>
        <dbReference type="ARBA" id="ARBA00001257"/>
    </source>
</evidence>
<keyword evidence="6" id="KW-0964">Secreted</keyword>
<evidence type="ECO:0000256" key="12">
    <source>
        <dbReference type="ARBA" id="ARBA00030567"/>
    </source>
</evidence>
<proteinExistence type="inferred from homology"/>
<dbReference type="Gene3D" id="3.40.50.1820">
    <property type="entry name" value="alpha/beta hydrolase"/>
    <property type="match status" value="1"/>
</dbReference>
<dbReference type="PANTHER" id="PTHR11731">
    <property type="entry name" value="PROTEASE FAMILY S9B,C DIPEPTIDYL-PEPTIDASE IV-RELATED"/>
    <property type="match status" value="1"/>
</dbReference>
<evidence type="ECO:0000256" key="3">
    <source>
        <dbReference type="ARBA" id="ARBA00006150"/>
    </source>
</evidence>
<feature type="region of interest" description="Disordered" evidence="13">
    <location>
        <begin position="764"/>
        <end position="793"/>
    </location>
</feature>
<dbReference type="GO" id="GO:0004177">
    <property type="term" value="F:aminopeptidase activity"/>
    <property type="evidence" value="ECO:0007669"/>
    <property type="project" value="UniProtKB-KW"/>
</dbReference>
<feature type="chain" id="PRO_5043043016" description="dipeptidyl-peptidase IV" evidence="14">
    <location>
        <begin position="20"/>
        <end position="793"/>
    </location>
</feature>
<dbReference type="FunFam" id="3.40.50.1820:FF:000003">
    <property type="entry name" value="Dipeptidyl peptidase 4"/>
    <property type="match status" value="1"/>
</dbReference>
<dbReference type="PANTHER" id="PTHR11731:SF162">
    <property type="entry name" value="DIPEPTIDYL PEPTIDASE 4-RELATED"/>
    <property type="match status" value="1"/>
</dbReference>
<keyword evidence="10" id="KW-0720">Serine protease</keyword>
<evidence type="ECO:0000259" key="15">
    <source>
        <dbReference type="Pfam" id="PF00326"/>
    </source>
</evidence>
<dbReference type="InterPro" id="IPR002469">
    <property type="entry name" value="Peptidase_S9B_N"/>
</dbReference>
<evidence type="ECO:0000256" key="13">
    <source>
        <dbReference type="SAM" id="MobiDB-lite"/>
    </source>
</evidence>
<keyword evidence="8 14" id="KW-0732">Signal</keyword>
<evidence type="ECO:0000256" key="7">
    <source>
        <dbReference type="ARBA" id="ARBA00022670"/>
    </source>
</evidence>
<dbReference type="AlphaFoldDB" id="A0AAN8MW91"/>
<dbReference type="GO" id="GO:0006508">
    <property type="term" value="P:proteolysis"/>
    <property type="evidence" value="ECO:0007669"/>
    <property type="project" value="UniProtKB-KW"/>
</dbReference>
<organism evidence="17 18">
    <name type="scientific">Orbilia javanica</name>
    <dbReference type="NCBI Taxonomy" id="47235"/>
    <lineage>
        <taxon>Eukaryota</taxon>
        <taxon>Fungi</taxon>
        <taxon>Dikarya</taxon>
        <taxon>Ascomycota</taxon>
        <taxon>Pezizomycotina</taxon>
        <taxon>Orbiliomycetes</taxon>
        <taxon>Orbiliales</taxon>
        <taxon>Orbiliaceae</taxon>
        <taxon>Orbilia</taxon>
    </lineage>
</organism>
<comment type="catalytic activity">
    <reaction evidence="1">
        <text>Release of an N-terminal dipeptide, Xaa-Yaa-|-Zaa-, from a polypeptide, preferentially when Yaa is Pro, provided Zaa is neither Pro nor hydroxyproline.</text>
        <dbReference type="EC" id="3.4.14.5"/>
    </reaction>
</comment>
<keyword evidence="7" id="KW-0645">Protease</keyword>
<feature type="domain" description="Peptidase S9 prolyl oligopeptidase catalytic" evidence="15">
    <location>
        <begin position="551"/>
        <end position="743"/>
    </location>
</feature>
<comment type="similarity">
    <text evidence="3">Belongs to the peptidase S9B family.</text>
</comment>
<feature type="signal peptide" evidence="14">
    <location>
        <begin position="1"/>
        <end position="19"/>
    </location>
</feature>
<protein>
    <recommendedName>
        <fullName evidence="4">dipeptidyl-peptidase IV</fullName>
        <ecNumber evidence="4">3.4.14.5</ecNumber>
    </recommendedName>
    <alternativeName>
        <fullName evidence="12">Dipeptidyl peptidase IV</fullName>
    </alternativeName>
</protein>
<reference evidence="17 18" key="1">
    <citation type="submission" date="2019-10" db="EMBL/GenBank/DDBJ databases">
        <authorList>
            <person name="Palmer J.M."/>
        </authorList>
    </citation>
    <scope>NUCLEOTIDE SEQUENCE [LARGE SCALE GENOMIC DNA]</scope>
    <source>
        <strain evidence="17 18">TWF718</strain>
    </source>
</reference>